<keyword evidence="10" id="KW-0408">Iron</keyword>
<dbReference type="Proteomes" id="UP001498398">
    <property type="component" value="Unassembled WGS sequence"/>
</dbReference>
<keyword evidence="11" id="KW-0503">Monooxygenase</keyword>
<keyword evidence="13" id="KW-0325">Glycoprotein</keyword>
<evidence type="ECO:0000256" key="5">
    <source>
        <dbReference type="ARBA" id="ARBA00022617"/>
    </source>
</evidence>
<evidence type="ECO:0000256" key="14">
    <source>
        <dbReference type="SAM" id="SignalP"/>
    </source>
</evidence>
<accession>A0ABR1JW29</accession>
<comment type="caution">
    <text evidence="15">The sequence shown here is derived from an EMBL/GenBank/DDBJ whole genome shotgun (WGS) entry which is preliminary data.</text>
</comment>
<evidence type="ECO:0000313" key="16">
    <source>
        <dbReference type="Proteomes" id="UP001498398"/>
    </source>
</evidence>
<dbReference type="InterPro" id="IPR001128">
    <property type="entry name" value="Cyt_P450"/>
</dbReference>
<keyword evidence="6" id="KW-0812">Transmembrane</keyword>
<keyword evidence="7" id="KW-0479">Metal-binding</keyword>
<dbReference type="Pfam" id="PF00067">
    <property type="entry name" value="p450"/>
    <property type="match status" value="1"/>
</dbReference>
<dbReference type="SUPFAM" id="SSF48264">
    <property type="entry name" value="Cytochrome P450"/>
    <property type="match status" value="1"/>
</dbReference>
<dbReference type="InterPro" id="IPR050364">
    <property type="entry name" value="Cytochrome_P450_fung"/>
</dbReference>
<evidence type="ECO:0000256" key="13">
    <source>
        <dbReference type="ARBA" id="ARBA00023180"/>
    </source>
</evidence>
<evidence type="ECO:0000256" key="11">
    <source>
        <dbReference type="ARBA" id="ARBA00023033"/>
    </source>
</evidence>
<keyword evidence="14" id="KW-0732">Signal</keyword>
<evidence type="ECO:0000256" key="8">
    <source>
        <dbReference type="ARBA" id="ARBA00022989"/>
    </source>
</evidence>
<dbReference type="PRINTS" id="PR00463">
    <property type="entry name" value="EP450I"/>
</dbReference>
<evidence type="ECO:0000256" key="6">
    <source>
        <dbReference type="ARBA" id="ARBA00022692"/>
    </source>
</evidence>
<evidence type="ECO:0008006" key="17">
    <source>
        <dbReference type="Google" id="ProtNLM"/>
    </source>
</evidence>
<sequence length="511" mass="58036">METYMPSIPLLTIMLALCLASAIAAYTRRRKPPYPPGPRGHPYIGLASPPFKKAWLTYIEWGKKYGDLIHFTRFGQHYLILNSIEAADAILQKNARFTSDRPTSSPLDQISGWGRLLGISVDLAHHRLILSYKMLPVMSRYTEEWRTDRKMFHQNFRPEVGAQFHPSQIQGIRKFISELTTSKMPLMDQIATLAHRVIFSAVYGLDITTNKDDMAKNGRDVVEMTETPLIPGWDAFKYVPLLHLLPTWFPGGHFRASHKKLRGIFDEVFERPWSLMMDAMKSGASHSSLLPNLISELKLDESNESLARLKDMGGQAVVAGADTTMSTIAIFFLAMSLYPDVQIRAQKELDVVLGPGKLPTYDDRSSLPYVEAVFREVMRWHPVIPMGIPHVTSEEIYHDKYYIPKGTIIFPNIWAMTHDPNTMESPDKFIPERHLRKGEKFDSINTVLAYGFGRRICAGRWMANDVIWLAIASVLATVKISSIPNNHVEDYFSDGAFCIPRGLDCSVYPRF</sequence>
<organism evidence="15 16">
    <name type="scientific">Marasmiellus scandens</name>
    <dbReference type="NCBI Taxonomy" id="2682957"/>
    <lineage>
        <taxon>Eukaryota</taxon>
        <taxon>Fungi</taxon>
        <taxon>Dikarya</taxon>
        <taxon>Basidiomycota</taxon>
        <taxon>Agaricomycotina</taxon>
        <taxon>Agaricomycetes</taxon>
        <taxon>Agaricomycetidae</taxon>
        <taxon>Agaricales</taxon>
        <taxon>Marasmiineae</taxon>
        <taxon>Omphalotaceae</taxon>
        <taxon>Marasmiellus</taxon>
    </lineage>
</organism>
<keyword evidence="9" id="KW-0560">Oxidoreductase</keyword>
<feature type="chain" id="PRO_5046380859" description="Cytochrome P450" evidence="14">
    <location>
        <begin position="25"/>
        <end position="511"/>
    </location>
</feature>
<evidence type="ECO:0000256" key="12">
    <source>
        <dbReference type="ARBA" id="ARBA00023136"/>
    </source>
</evidence>
<dbReference type="InterPro" id="IPR002401">
    <property type="entry name" value="Cyt_P450_E_grp-I"/>
</dbReference>
<keyword evidence="16" id="KW-1185">Reference proteome</keyword>
<evidence type="ECO:0000256" key="2">
    <source>
        <dbReference type="ARBA" id="ARBA00004167"/>
    </source>
</evidence>
<keyword evidence="8" id="KW-1133">Transmembrane helix</keyword>
<dbReference type="EMBL" id="JBANRG010000005">
    <property type="protein sequence ID" value="KAK7466157.1"/>
    <property type="molecule type" value="Genomic_DNA"/>
</dbReference>
<keyword evidence="5" id="KW-0349">Heme</keyword>
<dbReference type="PANTHER" id="PTHR46300">
    <property type="entry name" value="P450, PUTATIVE (EUROFUNG)-RELATED-RELATED"/>
    <property type="match status" value="1"/>
</dbReference>
<proteinExistence type="inferred from homology"/>
<evidence type="ECO:0000256" key="9">
    <source>
        <dbReference type="ARBA" id="ARBA00023002"/>
    </source>
</evidence>
<evidence type="ECO:0000313" key="15">
    <source>
        <dbReference type="EMBL" id="KAK7466157.1"/>
    </source>
</evidence>
<dbReference type="PRINTS" id="PR00385">
    <property type="entry name" value="P450"/>
</dbReference>
<evidence type="ECO:0000256" key="1">
    <source>
        <dbReference type="ARBA" id="ARBA00001971"/>
    </source>
</evidence>
<dbReference type="InterPro" id="IPR036396">
    <property type="entry name" value="Cyt_P450_sf"/>
</dbReference>
<comment type="subcellular location">
    <subcellularLocation>
        <location evidence="2">Membrane</location>
        <topology evidence="2">Single-pass membrane protein</topology>
    </subcellularLocation>
</comment>
<evidence type="ECO:0000256" key="3">
    <source>
        <dbReference type="ARBA" id="ARBA00005179"/>
    </source>
</evidence>
<name>A0ABR1JW29_9AGAR</name>
<comment type="cofactor">
    <cofactor evidence="1">
        <name>heme</name>
        <dbReference type="ChEBI" id="CHEBI:30413"/>
    </cofactor>
</comment>
<dbReference type="PANTHER" id="PTHR46300:SF2">
    <property type="entry name" value="CYTOCHROME P450 MONOOXYGENASE ALNH-RELATED"/>
    <property type="match status" value="1"/>
</dbReference>
<comment type="similarity">
    <text evidence="4">Belongs to the cytochrome P450 family.</text>
</comment>
<evidence type="ECO:0000256" key="10">
    <source>
        <dbReference type="ARBA" id="ARBA00023004"/>
    </source>
</evidence>
<evidence type="ECO:0000256" key="7">
    <source>
        <dbReference type="ARBA" id="ARBA00022723"/>
    </source>
</evidence>
<feature type="signal peptide" evidence="14">
    <location>
        <begin position="1"/>
        <end position="24"/>
    </location>
</feature>
<reference evidence="15 16" key="1">
    <citation type="submission" date="2024-01" db="EMBL/GenBank/DDBJ databases">
        <title>A draft genome for the cacao thread blight pathogen Marasmiellus scandens.</title>
        <authorList>
            <person name="Baruah I.K."/>
            <person name="Leung J."/>
            <person name="Bukari Y."/>
            <person name="Amoako-Attah I."/>
            <person name="Meinhardt L.W."/>
            <person name="Bailey B.A."/>
            <person name="Cohen S.P."/>
        </authorList>
    </citation>
    <scope>NUCLEOTIDE SEQUENCE [LARGE SCALE GENOMIC DNA]</scope>
    <source>
        <strain evidence="15 16">GH-19</strain>
    </source>
</reference>
<gene>
    <name evidence="15" type="ORF">VKT23_004882</name>
</gene>
<keyword evidence="12" id="KW-0472">Membrane</keyword>
<evidence type="ECO:0000256" key="4">
    <source>
        <dbReference type="ARBA" id="ARBA00010617"/>
    </source>
</evidence>
<dbReference type="Gene3D" id="1.10.630.10">
    <property type="entry name" value="Cytochrome P450"/>
    <property type="match status" value="1"/>
</dbReference>
<protein>
    <recommendedName>
        <fullName evidence="17">Cytochrome P450</fullName>
    </recommendedName>
</protein>
<comment type="pathway">
    <text evidence="3">Secondary metabolite biosynthesis.</text>
</comment>